<evidence type="ECO:0000256" key="12">
    <source>
        <dbReference type="RuleBase" id="RU000679"/>
    </source>
</evidence>
<accession>A0A5E4MFH9</accession>
<dbReference type="Gene3D" id="2.60.470.10">
    <property type="entry name" value="Acid-sensing ion channels like domains"/>
    <property type="match status" value="1"/>
</dbReference>
<keyword evidence="4 12" id="KW-0894">Sodium channel</keyword>
<name>A0A5E4MFH9_9HEMI</name>
<keyword evidence="6 13" id="KW-1133">Transmembrane helix</keyword>
<keyword evidence="15" id="KW-1185">Reference proteome</keyword>
<keyword evidence="5 12" id="KW-0812">Transmembrane</keyword>
<dbReference type="Pfam" id="PF00858">
    <property type="entry name" value="ASC"/>
    <property type="match status" value="1"/>
</dbReference>
<evidence type="ECO:0000256" key="8">
    <source>
        <dbReference type="ARBA" id="ARBA00023065"/>
    </source>
</evidence>
<dbReference type="InterPro" id="IPR001873">
    <property type="entry name" value="ENaC"/>
</dbReference>
<comment type="subcellular location">
    <subcellularLocation>
        <location evidence="1">Membrane</location>
        <topology evidence="1">Multi-pass membrane protein</topology>
    </subcellularLocation>
</comment>
<gene>
    <name evidence="14" type="ORF">CINCED_3A020805</name>
</gene>
<keyword evidence="10 12" id="KW-0739">Sodium transport</keyword>
<evidence type="ECO:0000256" key="6">
    <source>
        <dbReference type="ARBA" id="ARBA00022989"/>
    </source>
</evidence>
<dbReference type="EMBL" id="CABPRJ010000508">
    <property type="protein sequence ID" value="VVC30181.1"/>
    <property type="molecule type" value="Genomic_DNA"/>
</dbReference>
<evidence type="ECO:0000256" key="7">
    <source>
        <dbReference type="ARBA" id="ARBA00023053"/>
    </source>
</evidence>
<dbReference type="GO" id="GO:0016020">
    <property type="term" value="C:membrane"/>
    <property type="evidence" value="ECO:0007669"/>
    <property type="project" value="UniProtKB-SubCell"/>
</dbReference>
<evidence type="ECO:0000256" key="11">
    <source>
        <dbReference type="ARBA" id="ARBA00023303"/>
    </source>
</evidence>
<proteinExistence type="inferred from homology"/>
<keyword evidence="3 12" id="KW-0813">Transport</keyword>
<protein>
    <submittedName>
        <fullName evidence="14">Epithelial sodium channel</fullName>
    </submittedName>
</protein>
<dbReference type="AlphaFoldDB" id="A0A5E4MFH9"/>
<dbReference type="GO" id="GO:0005272">
    <property type="term" value="F:sodium channel activity"/>
    <property type="evidence" value="ECO:0007669"/>
    <property type="project" value="UniProtKB-KW"/>
</dbReference>
<comment type="similarity">
    <text evidence="2 12">Belongs to the amiloride-sensitive sodium channel (TC 1.A.6) family.</text>
</comment>
<keyword evidence="11 12" id="KW-0407">Ion channel</keyword>
<dbReference type="Proteomes" id="UP000325440">
    <property type="component" value="Unassembled WGS sequence"/>
</dbReference>
<feature type="transmembrane region" description="Helical" evidence="13">
    <location>
        <begin position="319"/>
        <end position="339"/>
    </location>
</feature>
<keyword evidence="9 13" id="KW-0472">Membrane</keyword>
<evidence type="ECO:0000256" key="4">
    <source>
        <dbReference type="ARBA" id="ARBA00022461"/>
    </source>
</evidence>
<evidence type="ECO:0000256" key="1">
    <source>
        <dbReference type="ARBA" id="ARBA00004141"/>
    </source>
</evidence>
<keyword evidence="7" id="KW-0915">Sodium</keyword>
<keyword evidence="8 12" id="KW-0406">Ion transport</keyword>
<evidence type="ECO:0000313" key="15">
    <source>
        <dbReference type="Proteomes" id="UP000325440"/>
    </source>
</evidence>
<evidence type="ECO:0000256" key="2">
    <source>
        <dbReference type="ARBA" id="ARBA00007193"/>
    </source>
</evidence>
<evidence type="ECO:0000256" key="5">
    <source>
        <dbReference type="ARBA" id="ARBA00022692"/>
    </source>
</evidence>
<evidence type="ECO:0000256" key="13">
    <source>
        <dbReference type="SAM" id="Phobius"/>
    </source>
</evidence>
<evidence type="ECO:0000313" key="14">
    <source>
        <dbReference type="EMBL" id="VVC30181.1"/>
    </source>
</evidence>
<organism evidence="14 15">
    <name type="scientific">Cinara cedri</name>
    <dbReference type="NCBI Taxonomy" id="506608"/>
    <lineage>
        <taxon>Eukaryota</taxon>
        <taxon>Metazoa</taxon>
        <taxon>Ecdysozoa</taxon>
        <taxon>Arthropoda</taxon>
        <taxon>Hexapoda</taxon>
        <taxon>Insecta</taxon>
        <taxon>Pterygota</taxon>
        <taxon>Neoptera</taxon>
        <taxon>Paraneoptera</taxon>
        <taxon>Hemiptera</taxon>
        <taxon>Sternorrhyncha</taxon>
        <taxon>Aphidomorpha</taxon>
        <taxon>Aphidoidea</taxon>
        <taxon>Aphididae</taxon>
        <taxon>Lachninae</taxon>
        <taxon>Cinara</taxon>
    </lineage>
</organism>
<evidence type="ECO:0000256" key="3">
    <source>
        <dbReference type="ARBA" id="ARBA00022448"/>
    </source>
</evidence>
<reference evidence="14 15" key="1">
    <citation type="submission" date="2019-08" db="EMBL/GenBank/DDBJ databases">
        <authorList>
            <person name="Alioto T."/>
            <person name="Alioto T."/>
            <person name="Gomez Garrido J."/>
        </authorList>
    </citation>
    <scope>NUCLEOTIDE SEQUENCE [LARGE SCALE GENOMIC DNA]</scope>
</reference>
<evidence type="ECO:0000256" key="10">
    <source>
        <dbReference type="ARBA" id="ARBA00023201"/>
    </source>
</evidence>
<dbReference type="OrthoDB" id="6625303at2759"/>
<evidence type="ECO:0000256" key="9">
    <source>
        <dbReference type="ARBA" id="ARBA00023136"/>
    </source>
</evidence>
<sequence>MFPIRPDTVEPTLRRNWLFRCAAIAVALGYFADSLDRNRPRLEPDVNYLHWSTDVPAVTVCPVTASGADSNHRRHPPNAADDKRILKYSEVDNTLNLKILKQTNEFKRKDSDAMCKSMFKKCLWNGKDFNCCRHFQPHRFVVDKSCYSINSLQTLNKRKKLVVSYFSKTGELEMYFNGPVEISLLDPVEIRFGELQKRYVTVKNHEESEVLYKTRQIIEHVSLGTLDLSKRGCVLRGEIMLFHHSVYSKSACLLECALRETEIYVKNDTLCNCPSTCTEMEINTVWNGIKRSRDNTTKGIVTMANPATERLIMKAGKDYIDLIVIFACFMQLFAGINLLDIPKFIFAKHKNKSNNSKF</sequence>